<dbReference type="Gene3D" id="2.60.120.1440">
    <property type="match status" value="1"/>
</dbReference>
<dbReference type="PIRSF" id="PIRSF018266">
    <property type="entry name" value="FecR"/>
    <property type="match status" value="1"/>
</dbReference>
<name>A0A063Y264_9GAMM</name>
<dbReference type="EMBL" id="JMSZ01000036">
    <property type="protein sequence ID" value="KDE38851.1"/>
    <property type="molecule type" value="Genomic_DNA"/>
</dbReference>
<protein>
    <submittedName>
        <fullName evidence="4">Fe2+-dicitrate sensor, membrane component</fullName>
    </submittedName>
</protein>
<evidence type="ECO:0000313" key="4">
    <source>
        <dbReference type="EMBL" id="KDE38851.1"/>
    </source>
</evidence>
<feature type="transmembrane region" description="Helical" evidence="1">
    <location>
        <begin position="84"/>
        <end position="101"/>
    </location>
</feature>
<keyword evidence="1" id="KW-0472">Membrane</keyword>
<dbReference type="Proteomes" id="UP000027318">
    <property type="component" value="Unassembled WGS sequence"/>
</dbReference>
<keyword evidence="1" id="KW-1133">Transmembrane helix</keyword>
<accession>A0A063Y264</accession>
<dbReference type="PANTHER" id="PTHR30273">
    <property type="entry name" value="PERIPLASMIC SIGNAL SENSOR AND SIGMA FACTOR ACTIVATOR FECR-RELATED"/>
    <property type="match status" value="1"/>
</dbReference>
<feature type="domain" description="FecR protein" evidence="2">
    <location>
        <begin position="113"/>
        <end position="202"/>
    </location>
</feature>
<keyword evidence="5" id="KW-1185">Reference proteome</keyword>
<dbReference type="InterPro" id="IPR032623">
    <property type="entry name" value="FecR_N"/>
</dbReference>
<evidence type="ECO:0000313" key="5">
    <source>
        <dbReference type="Proteomes" id="UP000027318"/>
    </source>
</evidence>
<evidence type="ECO:0000259" key="3">
    <source>
        <dbReference type="Pfam" id="PF16220"/>
    </source>
</evidence>
<dbReference type="Pfam" id="PF16220">
    <property type="entry name" value="DUF4880"/>
    <property type="match status" value="1"/>
</dbReference>
<dbReference type="Pfam" id="PF04773">
    <property type="entry name" value="FecR"/>
    <property type="match status" value="1"/>
</dbReference>
<dbReference type="InterPro" id="IPR012373">
    <property type="entry name" value="Ferrdict_sens_TM"/>
</dbReference>
<dbReference type="STRING" id="267850.ADINL_2752"/>
<dbReference type="GO" id="GO:0016989">
    <property type="term" value="F:sigma factor antagonist activity"/>
    <property type="evidence" value="ECO:0007669"/>
    <property type="project" value="TreeGrafter"/>
</dbReference>
<gene>
    <name evidence="4" type="ORF">ADINL_2752</name>
</gene>
<dbReference type="PATRIC" id="fig|267850.7.peg.2705"/>
<organism evidence="4 5">
    <name type="scientific">Nitrincola lacisaponensis</name>
    <dbReference type="NCBI Taxonomy" id="267850"/>
    <lineage>
        <taxon>Bacteria</taxon>
        <taxon>Pseudomonadati</taxon>
        <taxon>Pseudomonadota</taxon>
        <taxon>Gammaproteobacteria</taxon>
        <taxon>Oceanospirillales</taxon>
        <taxon>Oceanospirillaceae</taxon>
        <taxon>Nitrincola</taxon>
    </lineage>
</organism>
<dbReference type="PANTHER" id="PTHR30273:SF2">
    <property type="entry name" value="PROTEIN FECR"/>
    <property type="match status" value="1"/>
</dbReference>
<evidence type="ECO:0000259" key="2">
    <source>
        <dbReference type="Pfam" id="PF04773"/>
    </source>
</evidence>
<dbReference type="AlphaFoldDB" id="A0A063Y264"/>
<sequence length="321" mass="36792">MNTDNQPNQQALDQACVWMARLWADDVSEQDRRAFSQWHDASPEHAAAWQRTLKLQSCFQRVSDPVAGYQILSRRRTPPSRRRFLTGCAVGILGLSGLAATDQYLPAGLSGADVQTRRGEWQEHQLADGSRLVLNTATSVDIHARSQLQQLQLYQGEFWMETAVEANPWRIRQRDGRLYPEAAHFSVRQHEQFTSVALYQGEMVIAPALRSQPLLLSAGQQLRFDQTGLLDLQPLTDRSPDWLSRRLAVTDMSLSHFIDEVSRYRRGLIRVSNDLPDLQVSGVFSLQHPERILQQLTEILPIRMRYLSRYYILIEPDTRLS</sequence>
<feature type="domain" description="FecR N-terminal" evidence="3">
    <location>
        <begin position="13"/>
        <end position="52"/>
    </location>
</feature>
<comment type="caution">
    <text evidence="4">The sequence shown here is derived from an EMBL/GenBank/DDBJ whole genome shotgun (WGS) entry which is preliminary data.</text>
</comment>
<evidence type="ECO:0000256" key="1">
    <source>
        <dbReference type="SAM" id="Phobius"/>
    </source>
</evidence>
<keyword evidence="1" id="KW-0812">Transmembrane</keyword>
<dbReference type="RefSeq" id="WP_036549240.1">
    <property type="nucleotide sequence ID" value="NZ_JMSZ01000036.1"/>
</dbReference>
<proteinExistence type="predicted"/>
<dbReference type="InterPro" id="IPR006860">
    <property type="entry name" value="FecR"/>
</dbReference>
<reference evidence="4 5" key="1">
    <citation type="journal article" date="2005" name="Int. J. Syst. Evol. Microbiol.">
        <title>Nitrincola lacisaponensis gen. nov., sp. nov., a novel alkaliphilic bacterium isolated from an alkaline, saline lake.</title>
        <authorList>
            <person name="Dimitriu P.A."/>
            <person name="Shukla S.K."/>
            <person name="Conradt J."/>
            <person name="Marquez M.C."/>
            <person name="Ventosa A."/>
            <person name="Maglia A."/>
            <person name="Peyton B.M."/>
            <person name="Pinkart H.C."/>
            <person name="Mormile M.R."/>
        </authorList>
    </citation>
    <scope>NUCLEOTIDE SEQUENCE [LARGE SCALE GENOMIC DNA]</scope>
    <source>
        <strain evidence="4 5">4CA</strain>
    </source>
</reference>
<dbReference type="OrthoDB" id="7032198at2"/>